<evidence type="ECO:0000256" key="7">
    <source>
        <dbReference type="ARBA" id="ARBA00022833"/>
    </source>
</evidence>
<proteinExistence type="inferred from homology"/>
<comment type="catalytic activity">
    <reaction evidence="1">
        <text>Release of the N-terminal residue from a tripeptide.</text>
        <dbReference type="EC" id="3.4.11.4"/>
    </reaction>
</comment>
<dbReference type="PANTHER" id="PTHR42994:SF1">
    <property type="entry name" value="PEPTIDASE T"/>
    <property type="match status" value="1"/>
</dbReference>
<name>A0A7G9GF06_9FIRM</name>
<feature type="binding site" evidence="11">
    <location>
        <position position="195"/>
    </location>
    <ligand>
        <name>Zn(2+)</name>
        <dbReference type="ChEBI" id="CHEBI:29105"/>
        <label>1</label>
    </ligand>
</feature>
<evidence type="ECO:0000256" key="6">
    <source>
        <dbReference type="ARBA" id="ARBA00022801"/>
    </source>
</evidence>
<dbReference type="RefSeq" id="WP_118642543.1">
    <property type="nucleotide sequence ID" value="NZ_CP060635.1"/>
</dbReference>
<evidence type="ECO:0000256" key="1">
    <source>
        <dbReference type="ARBA" id="ARBA00000870"/>
    </source>
</evidence>
<evidence type="ECO:0000256" key="3">
    <source>
        <dbReference type="ARBA" id="ARBA00022438"/>
    </source>
</evidence>
<dbReference type="InterPro" id="IPR001261">
    <property type="entry name" value="ArgE/DapE_CS"/>
</dbReference>
<keyword evidence="7 11" id="KW-0862">Zinc</keyword>
<evidence type="ECO:0000259" key="12">
    <source>
        <dbReference type="Pfam" id="PF07687"/>
    </source>
</evidence>
<dbReference type="Pfam" id="PF07687">
    <property type="entry name" value="M20_dimer"/>
    <property type="match status" value="1"/>
</dbReference>
<evidence type="ECO:0000313" key="13">
    <source>
        <dbReference type="EMBL" id="QNM09388.1"/>
    </source>
</evidence>
<dbReference type="Gene3D" id="3.30.70.360">
    <property type="match status" value="1"/>
</dbReference>
<organism evidence="13 14">
    <name type="scientific">Wansuia hejianensis</name>
    <dbReference type="NCBI Taxonomy" id="2763667"/>
    <lineage>
        <taxon>Bacteria</taxon>
        <taxon>Bacillati</taxon>
        <taxon>Bacillota</taxon>
        <taxon>Clostridia</taxon>
        <taxon>Lachnospirales</taxon>
        <taxon>Lachnospiraceae</taxon>
        <taxon>Wansuia</taxon>
    </lineage>
</organism>
<dbReference type="Proteomes" id="UP000515860">
    <property type="component" value="Chromosome"/>
</dbReference>
<dbReference type="PROSITE" id="PS00758">
    <property type="entry name" value="ARGE_DAPE_CPG2_1"/>
    <property type="match status" value="1"/>
</dbReference>
<dbReference type="InterPro" id="IPR011650">
    <property type="entry name" value="Peptidase_M20_dimer"/>
</dbReference>
<evidence type="ECO:0000256" key="11">
    <source>
        <dbReference type="PIRSR" id="PIRSR037215-2"/>
    </source>
</evidence>
<dbReference type="SUPFAM" id="SSF53187">
    <property type="entry name" value="Zn-dependent exopeptidases"/>
    <property type="match status" value="1"/>
</dbReference>
<evidence type="ECO:0000313" key="14">
    <source>
        <dbReference type="Proteomes" id="UP000515860"/>
    </source>
</evidence>
<protein>
    <recommendedName>
        <fullName evidence="9">Peptidase T</fullName>
        <ecNumber evidence="9">3.4.11.4</ecNumber>
    </recommendedName>
</protein>
<keyword evidence="8" id="KW-0482">Metalloprotease</keyword>
<feature type="domain" description="Peptidase M20 dimerisation" evidence="12">
    <location>
        <begin position="204"/>
        <end position="304"/>
    </location>
</feature>
<dbReference type="InterPro" id="IPR010161">
    <property type="entry name" value="Peptidase_M20B"/>
</dbReference>
<keyword evidence="6 13" id="KW-0378">Hydrolase</keyword>
<dbReference type="Pfam" id="PF01546">
    <property type="entry name" value="Peptidase_M20"/>
    <property type="match status" value="1"/>
</dbReference>
<dbReference type="EMBL" id="CP060635">
    <property type="protein sequence ID" value="QNM09388.1"/>
    <property type="molecule type" value="Genomic_DNA"/>
</dbReference>
<feature type="binding site" evidence="11">
    <location>
        <position position="139"/>
    </location>
    <ligand>
        <name>Zn(2+)</name>
        <dbReference type="ChEBI" id="CHEBI:29105"/>
        <label>1</label>
    </ligand>
</feature>
<dbReference type="KEGG" id="whj:H9Q79_03635"/>
<keyword evidence="3 13" id="KW-0031">Aminopeptidase</keyword>
<dbReference type="Gene3D" id="3.40.630.10">
    <property type="entry name" value="Zn peptidases"/>
    <property type="match status" value="1"/>
</dbReference>
<dbReference type="NCBIfam" id="NF003976">
    <property type="entry name" value="PRK05469.1"/>
    <property type="match status" value="1"/>
</dbReference>
<evidence type="ECO:0000256" key="9">
    <source>
        <dbReference type="NCBIfam" id="TIGR01882"/>
    </source>
</evidence>
<dbReference type="SUPFAM" id="SSF55031">
    <property type="entry name" value="Bacterial exopeptidase dimerisation domain"/>
    <property type="match status" value="1"/>
</dbReference>
<dbReference type="GO" id="GO:0006508">
    <property type="term" value="P:proteolysis"/>
    <property type="evidence" value="ECO:0007669"/>
    <property type="project" value="UniProtKB-UniRule"/>
</dbReference>
<dbReference type="PANTHER" id="PTHR42994">
    <property type="entry name" value="PEPTIDASE T"/>
    <property type="match status" value="1"/>
</dbReference>
<evidence type="ECO:0000256" key="5">
    <source>
        <dbReference type="ARBA" id="ARBA00022723"/>
    </source>
</evidence>
<comment type="cofactor">
    <cofactor evidence="11">
        <name>Zn(2+)</name>
        <dbReference type="ChEBI" id="CHEBI:29105"/>
    </cofactor>
    <text evidence="11">Binds 2 Zn(2+) ions per subunit.</text>
</comment>
<comment type="similarity">
    <text evidence="2">Belongs to the peptidase M20B family.</text>
</comment>
<evidence type="ECO:0000256" key="8">
    <source>
        <dbReference type="ARBA" id="ARBA00023049"/>
    </source>
</evidence>
<evidence type="ECO:0000256" key="10">
    <source>
        <dbReference type="PIRSR" id="PIRSR037215-1"/>
    </source>
</evidence>
<dbReference type="GO" id="GO:0008237">
    <property type="term" value="F:metallopeptidase activity"/>
    <property type="evidence" value="ECO:0007669"/>
    <property type="project" value="UniProtKB-KW"/>
</dbReference>
<dbReference type="NCBIfam" id="NF009920">
    <property type="entry name" value="PRK13381.1"/>
    <property type="match status" value="1"/>
</dbReference>
<feature type="active site" description="Proton acceptor" evidence="10">
    <location>
        <position position="172"/>
    </location>
</feature>
<feature type="binding site" evidence="11">
    <location>
        <position position="377"/>
    </location>
    <ligand>
        <name>Zn(2+)</name>
        <dbReference type="ChEBI" id="CHEBI:29105"/>
        <label>2</label>
    </ligand>
</feature>
<feature type="binding site" evidence="11">
    <location>
        <position position="139"/>
    </location>
    <ligand>
        <name>Zn(2+)</name>
        <dbReference type="ChEBI" id="CHEBI:29105"/>
        <label>2</label>
    </ligand>
</feature>
<evidence type="ECO:0000256" key="2">
    <source>
        <dbReference type="ARBA" id="ARBA00009692"/>
    </source>
</evidence>
<dbReference type="InterPro" id="IPR036264">
    <property type="entry name" value="Bact_exopeptidase_dim_dom"/>
</dbReference>
<dbReference type="EC" id="3.4.11.4" evidence="9"/>
<gene>
    <name evidence="13" type="primary">pepT</name>
    <name evidence="13" type="ORF">H9Q79_03635</name>
</gene>
<accession>A0A7G9GF06</accession>
<dbReference type="GO" id="GO:0008270">
    <property type="term" value="F:zinc ion binding"/>
    <property type="evidence" value="ECO:0007669"/>
    <property type="project" value="InterPro"/>
</dbReference>
<dbReference type="CDD" id="cd03892">
    <property type="entry name" value="M20_peptT"/>
    <property type="match status" value="1"/>
</dbReference>
<keyword evidence="5 11" id="KW-0479">Metal-binding</keyword>
<dbReference type="NCBIfam" id="TIGR01882">
    <property type="entry name" value="peptidase-T"/>
    <property type="match status" value="1"/>
</dbReference>
<dbReference type="PIRSF" id="PIRSF037215">
    <property type="entry name" value="Peptidase_M20B"/>
    <property type="match status" value="1"/>
</dbReference>
<feature type="binding site" evidence="11">
    <location>
        <position position="77"/>
    </location>
    <ligand>
        <name>Zn(2+)</name>
        <dbReference type="ChEBI" id="CHEBI:29105"/>
        <label>1</label>
    </ligand>
</feature>
<dbReference type="PROSITE" id="PS00759">
    <property type="entry name" value="ARGE_DAPE_CPG2_2"/>
    <property type="match status" value="1"/>
</dbReference>
<dbReference type="InterPro" id="IPR002933">
    <property type="entry name" value="Peptidase_M20"/>
</dbReference>
<reference evidence="13 14" key="1">
    <citation type="submission" date="2020-08" db="EMBL/GenBank/DDBJ databases">
        <authorList>
            <person name="Liu C."/>
            <person name="Sun Q."/>
        </authorList>
    </citation>
    <scope>NUCLEOTIDE SEQUENCE [LARGE SCALE GENOMIC DNA]</scope>
    <source>
        <strain evidence="13 14">NSJ-29</strain>
    </source>
</reference>
<dbReference type="GO" id="GO:0045148">
    <property type="term" value="F:tripeptide aminopeptidase activity"/>
    <property type="evidence" value="ECO:0007669"/>
    <property type="project" value="UniProtKB-UniRule"/>
</dbReference>
<dbReference type="GO" id="GO:0006518">
    <property type="term" value="P:peptide metabolic process"/>
    <property type="evidence" value="ECO:0007669"/>
    <property type="project" value="InterPro"/>
</dbReference>
<dbReference type="AlphaFoldDB" id="A0A7G9GF06"/>
<feature type="active site" evidence="10">
    <location>
        <position position="79"/>
    </location>
</feature>
<keyword evidence="4" id="KW-0645">Protease</keyword>
<sequence>MKVWERLLKYVRINTSSREESRNVPTSGGQFRLAELLGEELRELGIRTEVDAKCYVYAMIPPSPGCEDRPGIGFIAHMDTVSDFAELEVEPQIHKKYDGKDLVLGESGRVLSPSMFPHLTEMAGRTLITSDGSTILGADDKAGIAEIMCMAEKLVRENIPHGRICIGFTPDEEVGRGTDHFDVQRFGADFAYTVDGGREGEIEYENFNAADVKLHIKGVNVHPGSAKDTMVNAAAVGCEFQAMLPERESPRNTEGYEGFYHLVKFTGDVAEAELEYIIRDHDWNNFVEKKENLERILRSLNRKYGPGTVTMEWQEQYRNMAEKIKKCLHLIDTAVSAAETAGIVPRIQPIRGGTDGARLSYMGLPCPNLGTGGLAFHGPYEHVTVEGMELTVKLLIEIVKSYAKNG</sequence>
<evidence type="ECO:0000256" key="4">
    <source>
        <dbReference type="ARBA" id="ARBA00022670"/>
    </source>
</evidence>
<keyword evidence="14" id="KW-1185">Reference proteome</keyword>
<feature type="binding site" evidence="11">
    <location>
        <position position="173"/>
    </location>
    <ligand>
        <name>Zn(2+)</name>
        <dbReference type="ChEBI" id="CHEBI:29105"/>
        <label>2</label>
    </ligand>
</feature>